<dbReference type="AlphaFoldDB" id="A0A833DU15"/>
<feature type="transmembrane region" description="Helical" evidence="1">
    <location>
        <begin position="7"/>
        <end position="27"/>
    </location>
</feature>
<proteinExistence type="predicted"/>
<keyword evidence="1" id="KW-0812">Transmembrane</keyword>
<dbReference type="EMBL" id="DQTV01000030">
    <property type="protein sequence ID" value="HIP56704.1"/>
    <property type="molecule type" value="Genomic_DNA"/>
</dbReference>
<gene>
    <name evidence="2" type="ORF">EYH02_01325</name>
</gene>
<name>A0A833DU15_9CREN</name>
<organism evidence="2 3">
    <name type="scientific">Ignisphaera aggregans</name>
    <dbReference type="NCBI Taxonomy" id="334771"/>
    <lineage>
        <taxon>Archaea</taxon>
        <taxon>Thermoproteota</taxon>
        <taxon>Thermoprotei</taxon>
        <taxon>Desulfurococcales</taxon>
        <taxon>Desulfurococcaceae</taxon>
        <taxon>Ignisphaera</taxon>
    </lineage>
</organism>
<sequence length="155" mass="16766">MMRGQGTLVLGAILFMVLLFVLLGIYVKLMNSVTSIGNALREMQLRESLRSREDLGVDVEKAGMVSLRGVGTLMYVRLKITNLGSITTRVEYAVLACYTGSGKVKAIASESMCRMALAPGESRMCSILYSFATSCKYATITLVTALGNSYTVRVG</sequence>
<evidence type="ECO:0000313" key="2">
    <source>
        <dbReference type="EMBL" id="HIP56704.1"/>
    </source>
</evidence>
<accession>A0A833DU15</accession>
<keyword evidence="1" id="KW-0472">Membrane</keyword>
<protein>
    <submittedName>
        <fullName evidence="2">Uncharacterized protein</fullName>
    </submittedName>
</protein>
<reference evidence="2" key="1">
    <citation type="journal article" date="2020" name="ISME J.">
        <title>Gammaproteobacteria mediating utilization of methyl-, sulfur- and petroleum organic compounds in deep ocean hydrothermal plumes.</title>
        <authorList>
            <person name="Zhou Z."/>
            <person name="Liu Y."/>
            <person name="Pan J."/>
            <person name="Cron B.R."/>
            <person name="Toner B.M."/>
            <person name="Anantharaman K."/>
            <person name="Breier J.A."/>
            <person name="Dick G.J."/>
            <person name="Li M."/>
        </authorList>
    </citation>
    <scope>NUCLEOTIDE SEQUENCE</scope>
    <source>
        <strain evidence="2">SZUA-1435</strain>
    </source>
</reference>
<evidence type="ECO:0000313" key="3">
    <source>
        <dbReference type="Proteomes" id="UP000605805"/>
    </source>
</evidence>
<keyword evidence="1" id="KW-1133">Transmembrane helix</keyword>
<comment type="caution">
    <text evidence="2">The sequence shown here is derived from an EMBL/GenBank/DDBJ whole genome shotgun (WGS) entry which is preliminary data.</text>
</comment>
<evidence type="ECO:0000256" key="1">
    <source>
        <dbReference type="SAM" id="Phobius"/>
    </source>
</evidence>
<dbReference type="Proteomes" id="UP000605805">
    <property type="component" value="Unassembled WGS sequence"/>
</dbReference>